<protein>
    <submittedName>
        <fullName evidence="1">Uncharacterized protein</fullName>
    </submittedName>
</protein>
<accession>A0A6U2RCB4</accession>
<dbReference type="EMBL" id="HBGY01026430">
    <property type="protein sequence ID" value="CAD9599999.1"/>
    <property type="molecule type" value="Transcribed_RNA"/>
</dbReference>
<proteinExistence type="predicted"/>
<dbReference type="EMBL" id="HBGY01026429">
    <property type="protein sequence ID" value="CAD9599995.1"/>
    <property type="molecule type" value="Transcribed_RNA"/>
</dbReference>
<reference evidence="1" key="1">
    <citation type="submission" date="2021-01" db="EMBL/GenBank/DDBJ databases">
        <authorList>
            <person name="Corre E."/>
            <person name="Pelletier E."/>
            <person name="Niang G."/>
            <person name="Scheremetjew M."/>
            <person name="Finn R."/>
            <person name="Kale V."/>
            <person name="Holt S."/>
            <person name="Cochrane G."/>
            <person name="Meng A."/>
            <person name="Brown T."/>
            <person name="Cohen L."/>
        </authorList>
    </citation>
    <scope>NUCLEOTIDE SEQUENCE</scope>
    <source>
        <strain evidence="1">B650</strain>
    </source>
</reference>
<evidence type="ECO:0000313" key="2">
    <source>
        <dbReference type="EMBL" id="CAD9599999.1"/>
    </source>
</evidence>
<organism evidence="1">
    <name type="scientific">Leptocylindrus danicus</name>
    <dbReference type="NCBI Taxonomy" id="163516"/>
    <lineage>
        <taxon>Eukaryota</taxon>
        <taxon>Sar</taxon>
        <taxon>Stramenopiles</taxon>
        <taxon>Ochrophyta</taxon>
        <taxon>Bacillariophyta</taxon>
        <taxon>Coscinodiscophyceae</taxon>
        <taxon>Chaetocerotophycidae</taxon>
        <taxon>Leptocylindrales</taxon>
        <taxon>Leptocylindraceae</taxon>
        <taxon>Leptocylindrus</taxon>
    </lineage>
</organism>
<evidence type="ECO:0000313" key="1">
    <source>
        <dbReference type="EMBL" id="CAD9599995.1"/>
    </source>
</evidence>
<sequence>MYGARSLTEQKFSDHVNRNVPRASPMAELIREAVLEGIDTLEEDQQREVRSLADDLGKVISSWEVAALDKDGELKPYIGEMLRFKSHTKTRVRGKRRQARMIQVAQNLKKAMIEF</sequence>
<gene>
    <name evidence="1" type="ORF">LDAN0321_LOCUS16353</name>
    <name evidence="2" type="ORF">LDAN0321_LOCUS16354</name>
</gene>
<name>A0A6U2RCB4_9STRA</name>
<dbReference type="AlphaFoldDB" id="A0A6U2RCB4"/>